<dbReference type="EMBL" id="UINC01111052">
    <property type="protein sequence ID" value="SVC78981.1"/>
    <property type="molecule type" value="Genomic_DNA"/>
</dbReference>
<sequence length="28" mass="3250">MRNPENNKNYPNEWLGVFCGAYMGVDET</sequence>
<accession>A0A382Q409</accession>
<name>A0A382Q409_9ZZZZ</name>
<proteinExistence type="predicted"/>
<reference evidence="1" key="1">
    <citation type="submission" date="2018-05" db="EMBL/GenBank/DDBJ databases">
        <authorList>
            <person name="Lanie J.A."/>
            <person name="Ng W.-L."/>
            <person name="Kazmierczak K.M."/>
            <person name="Andrzejewski T.M."/>
            <person name="Davidsen T.M."/>
            <person name="Wayne K.J."/>
            <person name="Tettelin H."/>
            <person name="Glass J.I."/>
            <person name="Rusch D."/>
            <person name="Podicherti R."/>
            <person name="Tsui H.-C.T."/>
            <person name="Winkler M.E."/>
        </authorList>
    </citation>
    <scope>NUCLEOTIDE SEQUENCE</scope>
</reference>
<organism evidence="1">
    <name type="scientific">marine metagenome</name>
    <dbReference type="NCBI Taxonomy" id="408172"/>
    <lineage>
        <taxon>unclassified sequences</taxon>
        <taxon>metagenomes</taxon>
        <taxon>ecological metagenomes</taxon>
    </lineage>
</organism>
<gene>
    <name evidence="1" type="ORF">METZ01_LOCUS331835</name>
</gene>
<feature type="non-terminal residue" evidence="1">
    <location>
        <position position="28"/>
    </location>
</feature>
<protein>
    <submittedName>
        <fullName evidence="1">Uncharacterized protein</fullName>
    </submittedName>
</protein>
<dbReference type="AlphaFoldDB" id="A0A382Q409"/>
<evidence type="ECO:0000313" key="1">
    <source>
        <dbReference type="EMBL" id="SVC78981.1"/>
    </source>
</evidence>